<dbReference type="EMBL" id="CP019471">
    <property type="protein sequence ID" value="UQC73557.1"/>
    <property type="molecule type" value="Genomic_DNA"/>
</dbReference>
<name>A0A9Q8S9K7_9PEZI</name>
<accession>A0A9Q8S9K7</accession>
<dbReference type="GeneID" id="73334264"/>
<proteinExistence type="predicted"/>
<dbReference type="RefSeq" id="XP_049135211.1">
    <property type="nucleotide sequence ID" value="XM_049279254.1"/>
</dbReference>
<keyword evidence="2" id="KW-1185">Reference proteome</keyword>
<evidence type="ECO:0000313" key="2">
    <source>
        <dbReference type="Proteomes" id="UP000830671"/>
    </source>
</evidence>
<evidence type="ECO:0000313" key="1">
    <source>
        <dbReference type="EMBL" id="UQC73557.1"/>
    </source>
</evidence>
<reference evidence="1" key="1">
    <citation type="journal article" date="2021" name="Mol. Plant Microbe Interact.">
        <title>Complete Genome Sequence of the Plant-Pathogenic Fungus Colletotrichum lupini.</title>
        <authorList>
            <person name="Baroncelli R."/>
            <person name="Pensec F."/>
            <person name="Da Lio D."/>
            <person name="Boufleur T."/>
            <person name="Vicente I."/>
            <person name="Sarrocco S."/>
            <person name="Picot A."/>
            <person name="Baraldi E."/>
            <person name="Sukno S."/>
            <person name="Thon M."/>
            <person name="Le Floch G."/>
        </authorList>
    </citation>
    <scope>NUCLEOTIDE SEQUENCE</scope>
    <source>
        <strain evidence="1">IMI 504893</strain>
    </source>
</reference>
<protein>
    <submittedName>
        <fullName evidence="1">Uncharacterized protein</fullName>
    </submittedName>
</protein>
<sequence length="91" mass="9678">MDTQPFNTGIPSQLCSALPGAVSLKRRALAHTTVCMTASSRIHDPGAASAASSTSYMASAPSFALIVPPFMSFDGSAERRVDGKQYRRNEE</sequence>
<dbReference type="AlphaFoldDB" id="A0A9Q8S9K7"/>
<dbReference type="KEGG" id="clup:CLUP02_00202"/>
<organism evidence="1 2">
    <name type="scientific">Colletotrichum lupini</name>
    <dbReference type="NCBI Taxonomy" id="145971"/>
    <lineage>
        <taxon>Eukaryota</taxon>
        <taxon>Fungi</taxon>
        <taxon>Dikarya</taxon>
        <taxon>Ascomycota</taxon>
        <taxon>Pezizomycotina</taxon>
        <taxon>Sordariomycetes</taxon>
        <taxon>Hypocreomycetidae</taxon>
        <taxon>Glomerellales</taxon>
        <taxon>Glomerellaceae</taxon>
        <taxon>Colletotrichum</taxon>
        <taxon>Colletotrichum acutatum species complex</taxon>
    </lineage>
</organism>
<dbReference type="Proteomes" id="UP000830671">
    <property type="component" value="Chromosome 1"/>
</dbReference>
<gene>
    <name evidence="1" type="ORF">CLUP02_00202</name>
</gene>